<name>A0A8S5MWB7_9CAUD</name>
<dbReference type="InterPro" id="IPR023346">
    <property type="entry name" value="Lysozyme-like_dom_sf"/>
</dbReference>
<evidence type="ECO:0000259" key="2">
    <source>
        <dbReference type="Pfam" id="PF09374"/>
    </source>
</evidence>
<dbReference type="Pfam" id="PF05838">
    <property type="entry name" value="Glyco_hydro_108"/>
    <property type="match status" value="1"/>
</dbReference>
<dbReference type="InterPro" id="IPR018537">
    <property type="entry name" value="Peptidoglycan-bd_3"/>
</dbReference>
<dbReference type="SUPFAM" id="SSF53955">
    <property type="entry name" value="Lysozyme-like"/>
    <property type="match status" value="1"/>
</dbReference>
<dbReference type="CDD" id="cd13926">
    <property type="entry name" value="N-acetylmuramidase_GH108"/>
    <property type="match status" value="1"/>
</dbReference>
<evidence type="ECO:0000313" key="3">
    <source>
        <dbReference type="EMBL" id="DAD86633.1"/>
    </source>
</evidence>
<organism evidence="3">
    <name type="scientific">Myoviridae sp. ct3wi9</name>
    <dbReference type="NCBI Taxonomy" id="2826610"/>
    <lineage>
        <taxon>Viruses</taxon>
        <taxon>Duplodnaviria</taxon>
        <taxon>Heunggongvirae</taxon>
        <taxon>Uroviricota</taxon>
        <taxon>Caudoviricetes</taxon>
    </lineage>
</organism>
<reference evidence="3" key="1">
    <citation type="journal article" date="2021" name="Proc. Natl. Acad. Sci. U.S.A.">
        <title>A Catalog of Tens of Thousands of Viruses from Human Metagenomes Reveals Hidden Associations with Chronic Diseases.</title>
        <authorList>
            <person name="Tisza M.J."/>
            <person name="Buck C.B."/>
        </authorList>
    </citation>
    <scope>NUCLEOTIDE SEQUENCE</scope>
    <source>
        <strain evidence="3">Ct3wi9</strain>
    </source>
</reference>
<sequence length="201" mass="22233">MSFNLAKFKTLGDFTPTNIISEVIEVEGGYVNNPNDRGGETNYGITKAVAVANGYAGAMRELTKAKAYDIYYNVYWKKNRCDELMEIHPLLAFHVFDMAVNSGSGAVIKHVQRLLNVVNRGGKDYADVAVDGAIGPGTVRAIQDFVKRNGQTGLRYFIINLIAMQSNFYISITENRPQNEAFTNGWLSRAASKLEIAARLV</sequence>
<proteinExistence type="predicted"/>
<protein>
    <submittedName>
        <fullName evidence="3">Lysozyme</fullName>
    </submittedName>
</protein>
<dbReference type="EMBL" id="BK015006">
    <property type="protein sequence ID" value="DAD86633.1"/>
    <property type="molecule type" value="Genomic_DNA"/>
</dbReference>
<feature type="domain" description="Peptidoglycan binding" evidence="2">
    <location>
        <begin position="108"/>
        <end position="190"/>
    </location>
</feature>
<feature type="domain" description="TtsA-like Glycoside hydrolase family 108" evidence="1">
    <location>
        <begin position="21"/>
        <end position="103"/>
    </location>
</feature>
<evidence type="ECO:0000259" key="1">
    <source>
        <dbReference type="Pfam" id="PF05838"/>
    </source>
</evidence>
<dbReference type="InterPro" id="IPR008565">
    <property type="entry name" value="TtsA-like_GH18_dom"/>
</dbReference>
<dbReference type="Pfam" id="PF09374">
    <property type="entry name" value="PG_binding_3"/>
    <property type="match status" value="1"/>
</dbReference>
<dbReference type="Gene3D" id="1.20.141.10">
    <property type="entry name" value="Chitosanase, subunit A, domain 1"/>
    <property type="match status" value="1"/>
</dbReference>
<accession>A0A8S5MWB7</accession>